<comment type="caution">
    <text evidence="4">The sequence shown here is derived from an EMBL/GenBank/DDBJ whole genome shotgun (WGS) entry which is preliminary data.</text>
</comment>
<dbReference type="Gene3D" id="2.40.128.110">
    <property type="entry name" value="Lipid/polyisoprenoid-binding, YceI-like"/>
    <property type="match status" value="1"/>
</dbReference>
<dbReference type="RefSeq" id="WP_309390150.1">
    <property type="nucleotide sequence ID" value="NZ_JADBEO010000011.1"/>
</dbReference>
<dbReference type="InterPro" id="IPR007372">
    <property type="entry name" value="Lipid/polyisoprenoid-bd_YceI"/>
</dbReference>
<dbReference type="PANTHER" id="PTHR34406:SF1">
    <property type="entry name" value="PROTEIN YCEI"/>
    <property type="match status" value="1"/>
</dbReference>
<gene>
    <name evidence="4" type="ORF">IHQ68_06885</name>
</gene>
<evidence type="ECO:0000259" key="3">
    <source>
        <dbReference type="SMART" id="SM00867"/>
    </source>
</evidence>
<evidence type="ECO:0000256" key="1">
    <source>
        <dbReference type="SAM" id="MobiDB-lite"/>
    </source>
</evidence>
<dbReference type="SMART" id="SM00867">
    <property type="entry name" value="YceI"/>
    <property type="match status" value="1"/>
</dbReference>
<dbReference type="PANTHER" id="PTHR34406">
    <property type="entry name" value="PROTEIN YCEI"/>
    <property type="match status" value="1"/>
</dbReference>
<dbReference type="InterPro" id="IPR036761">
    <property type="entry name" value="TTHA0802/YceI-like_sf"/>
</dbReference>
<feature type="signal peptide" evidence="2">
    <location>
        <begin position="1"/>
        <end position="22"/>
    </location>
</feature>
<evidence type="ECO:0000313" key="4">
    <source>
        <dbReference type="EMBL" id="MDR4306341.1"/>
    </source>
</evidence>
<accession>A0ABU1DE12</accession>
<keyword evidence="5" id="KW-1185">Reference proteome</keyword>
<feature type="chain" id="PRO_5046471011" evidence="2">
    <location>
        <begin position="23"/>
        <end position="212"/>
    </location>
</feature>
<protein>
    <submittedName>
        <fullName evidence="4">YceI family protein</fullName>
    </submittedName>
</protein>
<reference evidence="4" key="1">
    <citation type="submission" date="2020-10" db="EMBL/GenBank/DDBJ databases">
        <authorList>
            <person name="Abbas A."/>
            <person name="Razzaq R."/>
            <person name="Waqas M."/>
            <person name="Abbas N."/>
            <person name="Nielsen T.K."/>
            <person name="Hansen L.H."/>
            <person name="Hussain S."/>
            <person name="Shahid M."/>
        </authorList>
    </citation>
    <scope>NUCLEOTIDE SEQUENCE</scope>
    <source>
        <strain evidence="4">S14</strain>
    </source>
</reference>
<dbReference type="SUPFAM" id="SSF101874">
    <property type="entry name" value="YceI-like"/>
    <property type="match status" value="1"/>
</dbReference>
<sequence length="212" mass="22231">MKRNLFALAAAALISASGPVLAQDNAASPTAGMPGAPDTGRVKPGTYKADPNHTQVAWSVDHMGFSTLFGMFGQITGTLALDPAKPNDAKLEIEVPMSGLVVTSEKFSQHLRSAEILDVAKFPSATFRSTSIEVLGDKAKVTGDLTAHGVTKRVKLDAAFHGAGVNPMTKAETIGFSATARVKRSDFGLGYATPVVSDDVEMTIVAAFERQP</sequence>
<keyword evidence="2" id="KW-0732">Signal</keyword>
<dbReference type="Proteomes" id="UP001181622">
    <property type="component" value="Unassembled WGS sequence"/>
</dbReference>
<name>A0ABU1DE12_9HYPH</name>
<feature type="domain" description="Lipid/polyisoprenoid-binding YceI-like" evidence="3">
    <location>
        <begin position="46"/>
        <end position="209"/>
    </location>
</feature>
<organism evidence="4 5">
    <name type="scientific">Chelatococcus sambhunathii</name>
    <dbReference type="NCBI Taxonomy" id="363953"/>
    <lineage>
        <taxon>Bacteria</taxon>
        <taxon>Pseudomonadati</taxon>
        <taxon>Pseudomonadota</taxon>
        <taxon>Alphaproteobacteria</taxon>
        <taxon>Hyphomicrobiales</taxon>
        <taxon>Chelatococcaceae</taxon>
        <taxon>Chelatococcus</taxon>
    </lineage>
</organism>
<feature type="region of interest" description="Disordered" evidence="1">
    <location>
        <begin position="25"/>
        <end position="47"/>
    </location>
</feature>
<proteinExistence type="predicted"/>
<dbReference type="EMBL" id="JADBEO010000011">
    <property type="protein sequence ID" value="MDR4306341.1"/>
    <property type="molecule type" value="Genomic_DNA"/>
</dbReference>
<dbReference type="Pfam" id="PF04264">
    <property type="entry name" value="YceI"/>
    <property type="match status" value="1"/>
</dbReference>
<evidence type="ECO:0000313" key="5">
    <source>
        <dbReference type="Proteomes" id="UP001181622"/>
    </source>
</evidence>
<evidence type="ECO:0000256" key="2">
    <source>
        <dbReference type="SAM" id="SignalP"/>
    </source>
</evidence>